<keyword evidence="2" id="KW-1185">Reference proteome</keyword>
<proteinExistence type="predicted"/>
<dbReference type="HOGENOM" id="CLU_2116196_0_0_5"/>
<comment type="caution">
    <text evidence="1">The sequence shown here is derived from an EMBL/GenBank/DDBJ whole genome shotgun (WGS) entry which is preliminary data.</text>
</comment>
<organism evidence="1 2">
    <name type="scientific">Bartonella melophagi K-2C</name>
    <dbReference type="NCBI Taxonomy" id="1094557"/>
    <lineage>
        <taxon>Bacteria</taxon>
        <taxon>Pseudomonadati</taxon>
        <taxon>Pseudomonadota</taxon>
        <taxon>Alphaproteobacteria</taxon>
        <taxon>Hyphomicrobiales</taxon>
        <taxon>Bartonellaceae</taxon>
        <taxon>Bartonella</taxon>
    </lineage>
</organism>
<evidence type="ECO:0000313" key="2">
    <source>
        <dbReference type="Proteomes" id="UP000009017"/>
    </source>
</evidence>
<accession>J1K3C6</accession>
<sequence>MINGVVMNLCISRKNGDGNKIFHNQLKQCISDFISKYFNGSVTVIVRLSHQVCAILLIILHDLKIGTFLRTSNQLQNVRIAFNRVVECILYSFVVIISCFKPYTDTPNENTILA</sequence>
<dbReference type="Proteomes" id="UP000009017">
    <property type="component" value="Unassembled WGS sequence"/>
</dbReference>
<protein>
    <submittedName>
        <fullName evidence="1">Uncharacterized protein</fullName>
    </submittedName>
</protein>
<dbReference type="EMBL" id="AIMA01000003">
    <property type="protein sequence ID" value="EJF91967.1"/>
    <property type="molecule type" value="Genomic_DNA"/>
</dbReference>
<evidence type="ECO:0000313" key="1">
    <source>
        <dbReference type="EMBL" id="EJF91967.1"/>
    </source>
</evidence>
<name>J1K3C6_9HYPH</name>
<gene>
    <name evidence="1" type="ORF">ME3_00190</name>
</gene>
<dbReference type="AlphaFoldDB" id="J1K3C6"/>
<reference evidence="1 2" key="1">
    <citation type="submission" date="2012-03" db="EMBL/GenBank/DDBJ databases">
        <title>The Genome Sequence of Bartonella melophagi K-2C.</title>
        <authorList>
            <consortium name="The Broad Institute Genome Sequencing Platform"/>
            <consortium name="The Broad Institute Genome Sequencing Center for Infectious Disease"/>
            <person name="Feldgarden M."/>
            <person name="Kirby J."/>
            <person name="Kosoy M."/>
            <person name="Birtles R."/>
            <person name="Probert W.S."/>
            <person name="Chiaraviglio L."/>
            <person name="Young S.K."/>
            <person name="Zeng Q."/>
            <person name="Gargeya S."/>
            <person name="Fitzgerald M."/>
            <person name="Haas B."/>
            <person name="Abouelleil A."/>
            <person name="Alvarado L."/>
            <person name="Arachchi H.M."/>
            <person name="Berlin A."/>
            <person name="Chapman S.B."/>
            <person name="Gearin G."/>
            <person name="Goldberg J."/>
            <person name="Griggs A."/>
            <person name="Gujja S."/>
            <person name="Hansen M."/>
            <person name="Heiman D."/>
            <person name="Howarth C."/>
            <person name="Larimer J."/>
            <person name="Lui A."/>
            <person name="MacDonald P.J.P."/>
            <person name="McCowen C."/>
            <person name="Montmayeur A."/>
            <person name="Murphy C."/>
            <person name="Neiman D."/>
            <person name="Pearson M."/>
            <person name="Priest M."/>
            <person name="Roberts A."/>
            <person name="Saif S."/>
            <person name="Shea T."/>
            <person name="Sisk P."/>
            <person name="Stolte C."/>
            <person name="Sykes S."/>
            <person name="Wortman J."/>
            <person name="Nusbaum C."/>
            <person name="Birren B."/>
        </authorList>
    </citation>
    <scope>NUCLEOTIDE SEQUENCE [LARGE SCALE GENOMIC DNA]</scope>
    <source>
        <strain evidence="1 2">K-2C</strain>
    </source>
</reference>